<protein>
    <submittedName>
        <fullName evidence="1">Uncharacterized protein</fullName>
    </submittedName>
</protein>
<reference evidence="1 2" key="3">
    <citation type="submission" date="2019-11" db="EMBL/GenBank/DDBJ databases">
        <title>A de novo genome assembly of a pear dwarfing rootstock.</title>
        <authorList>
            <person name="Wang F."/>
            <person name="Wang J."/>
            <person name="Li S."/>
            <person name="Zhang Y."/>
            <person name="Fang M."/>
            <person name="Ma L."/>
            <person name="Zhao Y."/>
            <person name="Jiang S."/>
        </authorList>
    </citation>
    <scope>NUCLEOTIDE SEQUENCE [LARGE SCALE GENOMIC DNA]</scope>
    <source>
        <strain evidence="1">S2</strain>
        <tissue evidence="1">Leaf</tissue>
    </source>
</reference>
<organism evidence="1 2">
    <name type="scientific">Pyrus ussuriensis x Pyrus communis</name>
    <dbReference type="NCBI Taxonomy" id="2448454"/>
    <lineage>
        <taxon>Eukaryota</taxon>
        <taxon>Viridiplantae</taxon>
        <taxon>Streptophyta</taxon>
        <taxon>Embryophyta</taxon>
        <taxon>Tracheophyta</taxon>
        <taxon>Spermatophyta</taxon>
        <taxon>Magnoliopsida</taxon>
        <taxon>eudicotyledons</taxon>
        <taxon>Gunneridae</taxon>
        <taxon>Pentapetalae</taxon>
        <taxon>rosids</taxon>
        <taxon>fabids</taxon>
        <taxon>Rosales</taxon>
        <taxon>Rosaceae</taxon>
        <taxon>Amygdaloideae</taxon>
        <taxon>Maleae</taxon>
        <taxon>Pyrus</taxon>
    </lineage>
</organism>
<sequence>MPSYNNNIAFGLSTSPMGVMADEDDVAIKTLTTEQNCSMEFKLGYASILASEEGDKIVVCSKEEGCER</sequence>
<reference evidence="2" key="2">
    <citation type="submission" date="2019-10" db="EMBL/GenBank/DDBJ databases">
        <title>A de novo genome assembly of a pear dwarfing rootstock.</title>
        <authorList>
            <person name="Wang F."/>
            <person name="Wang J."/>
            <person name="Li S."/>
            <person name="Zhang Y."/>
            <person name="Fang M."/>
            <person name="Ma L."/>
            <person name="Zhao Y."/>
            <person name="Jiang S."/>
        </authorList>
    </citation>
    <scope>NUCLEOTIDE SEQUENCE [LARGE SCALE GENOMIC DNA]</scope>
</reference>
<evidence type="ECO:0000313" key="1">
    <source>
        <dbReference type="EMBL" id="KAB2629135.1"/>
    </source>
</evidence>
<gene>
    <name evidence="1" type="ORF">D8674_033930</name>
</gene>
<reference evidence="1 2" key="1">
    <citation type="submission" date="2019-09" db="EMBL/GenBank/DDBJ databases">
        <authorList>
            <person name="Ou C."/>
        </authorList>
    </citation>
    <scope>NUCLEOTIDE SEQUENCE [LARGE SCALE GENOMIC DNA]</scope>
    <source>
        <strain evidence="1">S2</strain>
        <tissue evidence="1">Leaf</tissue>
    </source>
</reference>
<dbReference type="Proteomes" id="UP000327157">
    <property type="component" value="Chromosome 8"/>
</dbReference>
<accession>A0A5N5HMR1</accession>
<proteinExistence type="predicted"/>
<comment type="caution">
    <text evidence="1">The sequence shown here is derived from an EMBL/GenBank/DDBJ whole genome shotgun (WGS) entry which is preliminary data.</text>
</comment>
<keyword evidence="2" id="KW-1185">Reference proteome</keyword>
<name>A0A5N5HMR1_9ROSA</name>
<dbReference type="EMBL" id="SMOL01000148">
    <property type="protein sequence ID" value="KAB2629135.1"/>
    <property type="molecule type" value="Genomic_DNA"/>
</dbReference>
<dbReference type="AlphaFoldDB" id="A0A5N5HMR1"/>
<evidence type="ECO:0000313" key="2">
    <source>
        <dbReference type="Proteomes" id="UP000327157"/>
    </source>
</evidence>